<feature type="compositionally biased region" description="Basic residues" evidence="1">
    <location>
        <begin position="68"/>
        <end position="77"/>
    </location>
</feature>
<reference evidence="3 4" key="1">
    <citation type="submission" date="2018-06" db="EMBL/GenBank/DDBJ databases">
        <title>Complete Genomes of Monosporascus.</title>
        <authorList>
            <person name="Robinson A.J."/>
            <person name="Natvig D.O."/>
        </authorList>
    </citation>
    <scope>NUCLEOTIDE SEQUENCE [LARGE SCALE GENOMIC DNA]</scope>
    <source>
        <strain evidence="3 4">CBS 609.92</strain>
    </source>
</reference>
<keyword evidence="2" id="KW-0472">Membrane</keyword>
<protein>
    <submittedName>
        <fullName evidence="3">Uncharacterized protein</fullName>
    </submittedName>
</protein>
<evidence type="ECO:0000256" key="1">
    <source>
        <dbReference type="SAM" id="MobiDB-lite"/>
    </source>
</evidence>
<evidence type="ECO:0000313" key="3">
    <source>
        <dbReference type="EMBL" id="RYO89278.1"/>
    </source>
</evidence>
<accession>A0ABY0HF65</accession>
<feature type="region of interest" description="Disordered" evidence="1">
    <location>
        <begin position="60"/>
        <end position="89"/>
    </location>
</feature>
<organism evidence="3 4">
    <name type="scientific">Monosporascus cannonballus</name>
    <dbReference type="NCBI Taxonomy" id="155416"/>
    <lineage>
        <taxon>Eukaryota</taxon>
        <taxon>Fungi</taxon>
        <taxon>Dikarya</taxon>
        <taxon>Ascomycota</taxon>
        <taxon>Pezizomycotina</taxon>
        <taxon>Sordariomycetes</taxon>
        <taxon>Xylariomycetidae</taxon>
        <taxon>Xylariales</taxon>
        <taxon>Xylariales incertae sedis</taxon>
        <taxon>Monosporascus</taxon>
    </lineage>
</organism>
<dbReference type="EMBL" id="QJNS01000075">
    <property type="protein sequence ID" value="RYO89278.1"/>
    <property type="molecule type" value="Genomic_DNA"/>
</dbReference>
<comment type="caution">
    <text evidence="3">The sequence shown here is derived from an EMBL/GenBank/DDBJ whole genome shotgun (WGS) entry which is preliminary data.</text>
</comment>
<keyword evidence="2" id="KW-1133">Transmembrane helix</keyword>
<gene>
    <name evidence="3" type="ORF">DL762_003301</name>
</gene>
<keyword evidence="2" id="KW-0812">Transmembrane</keyword>
<sequence>MAVLNIMRVGRALGTGQRAEALVYLGGQLVGASLVPFAALFEEAVGGRLHGAESEHLLFGIRKGESPRRRRRRRPTRTPHPSLKTVPQRHCQMNARRRAPATLPPSSYSGYAAEKAPKAVVWSSDSSVVWKPVSKHI</sequence>
<dbReference type="Proteomes" id="UP000294003">
    <property type="component" value="Unassembled WGS sequence"/>
</dbReference>
<proteinExistence type="predicted"/>
<evidence type="ECO:0000256" key="2">
    <source>
        <dbReference type="SAM" id="Phobius"/>
    </source>
</evidence>
<name>A0ABY0HF65_9PEZI</name>
<evidence type="ECO:0000313" key="4">
    <source>
        <dbReference type="Proteomes" id="UP000294003"/>
    </source>
</evidence>
<feature type="transmembrane region" description="Helical" evidence="2">
    <location>
        <begin position="21"/>
        <end position="41"/>
    </location>
</feature>
<keyword evidence="4" id="KW-1185">Reference proteome</keyword>